<dbReference type="SUPFAM" id="SSF143120">
    <property type="entry name" value="YefM-like"/>
    <property type="match status" value="1"/>
</dbReference>
<dbReference type="InterPro" id="IPR036165">
    <property type="entry name" value="YefM-like_sf"/>
</dbReference>
<evidence type="ECO:0000256" key="2">
    <source>
        <dbReference type="RuleBase" id="RU362080"/>
    </source>
</evidence>
<proteinExistence type="inferred from homology"/>
<dbReference type="EMBL" id="LBWQ01000024">
    <property type="protein sequence ID" value="KKR13112.1"/>
    <property type="molecule type" value="Genomic_DNA"/>
</dbReference>
<comment type="function">
    <text evidence="2">Antitoxin component of a type II toxin-antitoxin (TA) system.</text>
</comment>
<dbReference type="Gene3D" id="3.40.1620.10">
    <property type="entry name" value="YefM-like domain"/>
    <property type="match status" value="1"/>
</dbReference>
<protein>
    <recommendedName>
        <fullName evidence="2">Antitoxin</fullName>
    </recommendedName>
</protein>
<sequence length="79" mass="9112">MQIQAVSKSEFKPKALEYLREVEKKKKPLVVTHEGKPVVKIIPYKEETEDQILAKLRGSVIFYKDPTEPVGEDGWEVLE</sequence>
<dbReference type="Proteomes" id="UP000034690">
    <property type="component" value="Unassembled WGS sequence"/>
</dbReference>
<dbReference type="Pfam" id="PF02604">
    <property type="entry name" value="PhdYeFM_antitox"/>
    <property type="match status" value="1"/>
</dbReference>
<evidence type="ECO:0000313" key="3">
    <source>
        <dbReference type="EMBL" id="KKR13112.1"/>
    </source>
</evidence>
<accession>A0A0G0RHJ4</accession>
<dbReference type="AlphaFoldDB" id="A0A0G0RHJ4"/>
<name>A0A0G0RHJ4_9BACT</name>
<comment type="caution">
    <text evidence="3">The sequence shown here is derived from an EMBL/GenBank/DDBJ whole genome shotgun (WGS) entry which is preliminary data.</text>
</comment>
<organism evidence="3 4">
    <name type="scientific">Candidatus Woesebacteria bacterium GW2011_GWA1_39_21b</name>
    <dbReference type="NCBI Taxonomy" id="1618551"/>
    <lineage>
        <taxon>Bacteria</taxon>
        <taxon>Candidatus Woeseibacteriota</taxon>
    </lineage>
</organism>
<gene>
    <name evidence="3" type="ORF">UT40_C0024G0005</name>
</gene>
<dbReference type="InterPro" id="IPR006442">
    <property type="entry name" value="Antitoxin_Phd/YefM"/>
</dbReference>
<evidence type="ECO:0000313" key="4">
    <source>
        <dbReference type="Proteomes" id="UP000034690"/>
    </source>
</evidence>
<comment type="similarity">
    <text evidence="1 2">Belongs to the phD/YefM antitoxin family.</text>
</comment>
<reference evidence="3 4" key="1">
    <citation type="journal article" date="2015" name="Nature">
        <title>rRNA introns, odd ribosomes, and small enigmatic genomes across a large radiation of phyla.</title>
        <authorList>
            <person name="Brown C.T."/>
            <person name="Hug L.A."/>
            <person name="Thomas B.C."/>
            <person name="Sharon I."/>
            <person name="Castelle C.J."/>
            <person name="Singh A."/>
            <person name="Wilkins M.J."/>
            <person name="Williams K.H."/>
            <person name="Banfield J.F."/>
        </authorList>
    </citation>
    <scope>NUCLEOTIDE SEQUENCE [LARGE SCALE GENOMIC DNA]</scope>
</reference>
<dbReference type="NCBIfam" id="TIGR01552">
    <property type="entry name" value="phd_fam"/>
    <property type="match status" value="1"/>
</dbReference>
<evidence type="ECO:0000256" key="1">
    <source>
        <dbReference type="ARBA" id="ARBA00009981"/>
    </source>
</evidence>